<accession>A0A9D0ZU34</accession>
<keyword evidence="3" id="KW-0804">Transcription</keyword>
<organism evidence="5 6">
    <name type="scientific">Candidatus Limivivens merdigallinarum</name>
    <dbReference type="NCBI Taxonomy" id="2840859"/>
    <lineage>
        <taxon>Bacteria</taxon>
        <taxon>Bacillati</taxon>
        <taxon>Bacillota</taxon>
        <taxon>Clostridia</taxon>
        <taxon>Lachnospirales</taxon>
        <taxon>Lachnospiraceae</taxon>
        <taxon>Lachnospiraceae incertae sedis</taxon>
        <taxon>Candidatus Limivivens</taxon>
    </lineage>
</organism>
<reference evidence="5" key="1">
    <citation type="submission" date="2020-10" db="EMBL/GenBank/DDBJ databases">
        <authorList>
            <person name="Gilroy R."/>
        </authorList>
    </citation>
    <scope>NUCLEOTIDE SEQUENCE</scope>
    <source>
        <strain evidence="5">ChiSjej3B21-11622</strain>
    </source>
</reference>
<sequence length="293" mass="33728">MNTFSTSTDDTLRETIQHGDSRYPFAYYLEDIWQYDFHCVDWHWHHELEFMTVREGTVLCLIGSEKLTLPKGSGIFINSGVLHRFESRSSAIIPNIVFSPVLLSPEKSLIYEKYVRPVISSSLNFQVLDLQIPWQSKILSILEEIYGLQNQKGPIELQTVQSLLEMWKILFQNFDISPNSPDLKLLNPKQARLLIMMQYIHDHYQEELSLSQIAASASVSKSGALQLFQSGIQLSPVAYLIQYRLSQAAELLHTTAKSISAIAEETGFSSAGYFCRRFKERYQMTPNEYRNKE</sequence>
<feature type="domain" description="HTH araC/xylS-type" evidence="4">
    <location>
        <begin position="194"/>
        <end position="292"/>
    </location>
</feature>
<dbReference type="Proteomes" id="UP000886886">
    <property type="component" value="Unassembled WGS sequence"/>
</dbReference>
<dbReference type="Pfam" id="PF07883">
    <property type="entry name" value="Cupin_2"/>
    <property type="match status" value="1"/>
</dbReference>
<keyword evidence="2" id="KW-0238">DNA-binding</keyword>
<evidence type="ECO:0000256" key="3">
    <source>
        <dbReference type="ARBA" id="ARBA00023163"/>
    </source>
</evidence>
<dbReference type="GO" id="GO:0003700">
    <property type="term" value="F:DNA-binding transcription factor activity"/>
    <property type="evidence" value="ECO:0007669"/>
    <property type="project" value="InterPro"/>
</dbReference>
<dbReference type="PROSITE" id="PS01124">
    <property type="entry name" value="HTH_ARAC_FAMILY_2"/>
    <property type="match status" value="1"/>
</dbReference>
<reference evidence="5" key="2">
    <citation type="journal article" date="2021" name="PeerJ">
        <title>Extensive microbial diversity within the chicken gut microbiome revealed by metagenomics and culture.</title>
        <authorList>
            <person name="Gilroy R."/>
            <person name="Ravi A."/>
            <person name="Getino M."/>
            <person name="Pursley I."/>
            <person name="Horton D.L."/>
            <person name="Alikhan N.F."/>
            <person name="Baker D."/>
            <person name="Gharbi K."/>
            <person name="Hall N."/>
            <person name="Watson M."/>
            <person name="Adriaenssens E.M."/>
            <person name="Foster-Nyarko E."/>
            <person name="Jarju S."/>
            <person name="Secka A."/>
            <person name="Antonio M."/>
            <person name="Oren A."/>
            <person name="Chaudhuri R.R."/>
            <person name="La Ragione R."/>
            <person name="Hildebrand F."/>
            <person name="Pallen M.J."/>
        </authorList>
    </citation>
    <scope>NUCLEOTIDE SEQUENCE</scope>
    <source>
        <strain evidence="5">ChiSjej3B21-11622</strain>
    </source>
</reference>
<dbReference type="InterPro" id="IPR018060">
    <property type="entry name" value="HTH_AraC"/>
</dbReference>
<dbReference type="PROSITE" id="PS00041">
    <property type="entry name" value="HTH_ARAC_FAMILY_1"/>
    <property type="match status" value="1"/>
</dbReference>
<name>A0A9D0ZU34_9FIRM</name>
<evidence type="ECO:0000256" key="2">
    <source>
        <dbReference type="ARBA" id="ARBA00023125"/>
    </source>
</evidence>
<dbReference type="InterPro" id="IPR009057">
    <property type="entry name" value="Homeodomain-like_sf"/>
</dbReference>
<comment type="caution">
    <text evidence="5">The sequence shown here is derived from an EMBL/GenBank/DDBJ whole genome shotgun (WGS) entry which is preliminary data.</text>
</comment>
<dbReference type="Gene3D" id="1.10.10.60">
    <property type="entry name" value="Homeodomain-like"/>
    <property type="match status" value="2"/>
</dbReference>
<dbReference type="PANTHER" id="PTHR43280">
    <property type="entry name" value="ARAC-FAMILY TRANSCRIPTIONAL REGULATOR"/>
    <property type="match status" value="1"/>
</dbReference>
<evidence type="ECO:0000313" key="6">
    <source>
        <dbReference type="Proteomes" id="UP000886886"/>
    </source>
</evidence>
<dbReference type="PRINTS" id="PR00032">
    <property type="entry name" value="HTHARAC"/>
</dbReference>
<dbReference type="InterPro" id="IPR020449">
    <property type="entry name" value="Tscrpt_reg_AraC-type_HTH"/>
</dbReference>
<dbReference type="PANTHER" id="PTHR43280:SF28">
    <property type="entry name" value="HTH-TYPE TRANSCRIPTIONAL ACTIVATOR RHAS"/>
    <property type="match status" value="1"/>
</dbReference>
<dbReference type="CDD" id="cd02208">
    <property type="entry name" value="cupin_RmlC-like"/>
    <property type="match status" value="1"/>
</dbReference>
<evidence type="ECO:0000313" key="5">
    <source>
        <dbReference type="EMBL" id="HIQ95536.1"/>
    </source>
</evidence>
<dbReference type="GO" id="GO:0043565">
    <property type="term" value="F:sequence-specific DNA binding"/>
    <property type="evidence" value="ECO:0007669"/>
    <property type="project" value="InterPro"/>
</dbReference>
<dbReference type="AlphaFoldDB" id="A0A9D0ZU34"/>
<dbReference type="SUPFAM" id="SSF46689">
    <property type="entry name" value="Homeodomain-like"/>
    <property type="match status" value="2"/>
</dbReference>
<dbReference type="InterPro" id="IPR014710">
    <property type="entry name" value="RmlC-like_jellyroll"/>
</dbReference>
<proteinExistence type="predicted"/>
<dbReference type="InterPro" id="IPR013096">
    <property type="entry name" value="Cupin_2"/>
</dbReference>
<keyword evidence="1" id="KW-0805">Transcription regulation</keyword>
<dbReference type="InterPro" id="IPR018062">
    <property type="entry name" value="HTH_AraC-typ_CS"/>
</dbReference>
<evidence type="ECO:0000259" key="4">
    <source>
        <dbReference type="PROSITE" id="PS01124"/>
    </source>
</evidence>
<dbReference type="Pfam" id="PF12833">
    <property type="entry name" value="HTH_18"/>
    <property type="match status" value="1"/>
</dbReference>
<dbReference type="InterPro" id="IPR011051">
    <property type="entry name" value="RmlC_Cupin_sf"/>
</dbReference>
<dbReference type="SUPFAM" id="SSF51182">
    <property type="entry name" value="RmlC-like cupins"/>
    <property type="match status" value="1"/>
</dbReference>
<dbReference type="Gene3D" id="2.60.120.10">
    <property type="entry name" value="Jelly Rolls"/>
    <property type="match status" value="1"/>
</dbReference>
<gene>
    <name evidence="5" type="ORF">IAB26_03140</name>
</gene>
<evidence type="ECO:0000256" key="1">
    <source>
        <dbReference type="ARBA" id="ARBA00023015"/>
    </source>
</evidence>
<dbReference type="SMART" id="SM00342">
    <property type="entry name" value="HTH_ARAC"/>
    <property type="match status" value="1"/>
</dbReference>
<dbReference type="EMBL" id="DVFT01000042">
    <property type="protein sequence ID" value="HIQ95536.1"/>
    <property type="molecule type" value="Genomic_DNA"/>
</dbReference>
<protein>
    <submittedName>
        <fullName evidence="5">AraC family transcriptional regulator</fullName>
    </submittedName>
</protein>